<dbReference type="Gramene" id="evm.model.05.901">
    <property type="protein sequence ID" value="cds.evm.model.05.901"/>
    <property type="gene ID" value="evm.TU.05.901"/>
</dbReference>
<evidence type="ECO:0000313" key="2">
    <source>
        <dbReference type="EnsemblPlants" id="cds.evm.model.05.901"/>
    </source>
</evidence>
<protein>
    <submittedName>
        <fullName evidence="2">Uncharacterized protein</fullName>
    </submittedName>
</protein>
<dbReference type="AlphaFoldDB" id="A0A803PSD2"/>
<reference evidence="2" key="1">
    <citation type="submission" date="2018-11" db="EMBL/GenBank/DDBJ databases">
        <authorList>
            <person name="Grassa J C."/>
        </authorList>
    </citation>
    <scope>NUCLEOTIDE SEQUENCE [LARGE SCALE GENOMIC DNA]</scope>
</reference>
<accession>A0A803PSD2</accession>
<dbReference type="EnsemblPlants" id="evm.model.05.901">
    <property type="protein sequence ID" value="cds.evm.model.05.901"/>
    <property type="gene ID" value="evm.TU.05.901"/>
</dbReference>
<name>A0A803PSD2_CANSA</name>
<feature type="region of interest" description="Disordered" evidence="1">
    <location>
        <begin position="72"/>
        <end position="110"/>
    </location>
</feature>
<sequence length="110" mass="12316">MEQTAPTGAYEESQGLCLLRPVDLGVERCGHYGETARKSKLILSINRNQPFGSSVSMYEGRREDLRDEILNPRPRKKYRGISAGRPGRKYSKGPVTTGELFPAMKSVESR</sequence>
<proteinExistence type="predicted"/>
<keyword evidence="3" id="KW-1185">Reference proteome</keyword>
<evidence type="ECO:0000313" key="3">
    <source>
        <dbReference type="Proteomes" id="UP000596661"/>
    </source>
</evidence>
<organism evidence="2 3">
    <name type="scientific">Cannabis sativa</name>
    <name type="common">Hemp</name>
    <name type="synonym">Marijuana</name>
    <dbReference type="NCBI Taxonomy" id="3483"/>
    <lineage>
        <taxon>Eukaryota</taxon>
        <taxon>Viridiplantae</taxon>
        <taxon>Streptophyta</taxon>
        <taxon>Embryophyta</taxon>
        <taxon>Tracheophyta</taxon>
        <taxon>Spermatophyta</taxon>
        <taxon>Magnoliopsida</taxon>
        <taxon>eudicotyledons</taxon>
        <taxon>Gunneridae</taxon>
        <taxon>Pentapetalae</taxon>
        <taxon>rosids</taxon>
        <taxon>fabids</taxon>
        <taxon>Rosales</taxon>
        <taxon>Cannabaceae</taxon>
        <taxon>Cannabis</taxon>
    </lineage>
</organism>
<dbReference type="Proteomes" id="UP000596661">
    <property type="component" value="Chromosome 5"/>
</dbReference>
<dbReference type="EMBL" id="UZAU01000471">
    <property type="status" value="NOT_ANNOTATED_CDS"/>
    <property type="molecule type" value="Genomic_DNA"/>
</dbReference>
<evidence type="ECO:0000256" key="1">
    <source>
        <dbReference type="SAM" id="MobiDB-lite"/>
    </source>
</evidence>
<reference evidence="2" key="2">
    <citation type="submission" date="2021-03" db="UniProtKB">
        <authorList>
            <consortium name="EnsemblPlants"/>
        </authorList>
    </citation>
    <scope>IDENTIFICATION</scope>
</reference>